<organism evidence="3 4">
    <name type="scientific">Actinomadura violacea</name>
    <dbReference type="NCBI Taxonomy" id="2819934"/>
    <lineage>
        <taxon>Bacteria</taxon>
        <taxon>Bacillati</taxon>
        <taxon>Actinomycetota</taxon>
        <taxon>Actinomycetes</taxon>
        <taxon>Streptosporangiales</taxon>
        <taxon>Thermomonosporaceae</taxon>
        <taxon>Actinomadura</taxon>
    </lineage>
</organism>
<dbReference type="RefSeq" id="WP_208243065.1">
    <property type="nucleotide sequence ID" value="NZ_JAGEPF010000012.1"/>
</dbReference>
<name>A0ABS3RTF8_9ACTN</name>
<gene>
    <name evidence="3" type="ORF">J4709_20405</name>
</gene>
<accession>A0ABS3RTF8</accession>
<feature type="compositionally biased region" description="Low complexity" evidence="1">
    <location>
        <begin position="51"/>
        <end position="76"/>
    </location>
</feature>
<sequence>MRRALIATGTTAAGVVLLLGLKPHHSDVTGVSSSSSAPRSSAPGTAGGSSAGSSGTPGTSGTSGASGGSSAKTSGTFKGDVIDTKYGPVQVEITATGGRLTAVRVLQTPSENGRDREIAGFSVPQLTKEALAAGNAHIDSVSGATYTSEGYIRSLQSALDAARA</sequence>
<comment type="caution">
    <text evidence="3">The sequence shown here is derived from an EMBL/GenBank/DDBJ whole genome shotgun (WGS) entry which is preliminary data.</text>
</comment>
<dbReference type="InterPro" id="IPR007329">
    <property type="entry name" value="FMN-bd"/>
</dbReference>
<keyword evidence="4" id="KW-1185">Reference proteome</keyword>
<evidence type="ECO:0000313" key="3">
    <source>
        <dbReference type="EMBL" id="MBO2459947.1"/>
    </source>
</evidence>
<dbReference type="Pfam" id="PF04205">
    <property type="entry name" value="FMN_bind"/>
    <property type="match status" value="1"/>
</dbReference>
<protein>
    <submittedName>
        <fullName evidence="3">FMN-binding protein</fullName>
    </submittedName>
</protein>
<feature type="region of interest" description="Disordered" evidence="1">
    <location>
        <begin position="27"/>
        <end position="82"/>
    </location>
</feature>
<proteinExistence type="predicted"/>
<dbReference type="SMART" id="SM00900">
    <property type="entry name" value="FMN_bind"/>
    <property type="match status" value="1"/>
</dbReference>
<feature type="domain" description="FMN-binding" evidence="2">
    <location>
        <begin position="84"/>
        <end position="162"/>
    </location>
</feature>
<evidence type="ECO:0000256" key="1">
    <source>
        <dbReference type="SAM" id="MobiDB-lite"/>
    </source>
</evidence>
<reference evidence="3 4" key="1">
    <citation type="submission" date="2021-03" db="EMBL/GenBank/DDBJ databases">
        <title>Actinomadura violae sp. nov., isolated from lichen in Thailand.</title>
        <authorList>
            <person name="Kanchanasin P."/>
            <person name="Saeng-In P."/>
            <person name="Phongsopitanun W."/>
            <person name="Yuki M."/>
            <person name="Kudo T."/>
            <person name="Ohkuma M."/>
            <person name="Tanasupawat S."/>
        </authorList>
    </citation>
    <scope>NUCLEOTIDE SEQUENCE [LARGE SCALE GENOMIC DNA]</scope>
    <source>
        <strain evidence="3 4">LCR2-06</strain>
    </source>
</reference>
<evidence type="ECO:0000313" key="4">
    <source>
        <dbReference type="Proteomes" id="UP000680206"/>
    </source>
</evidence>
<evidence type="ECO:0000259" key="2">
    <source>
        <dbReference type="SMART" id="SM00900"/>
    </source>
</evidence>
<dbReference type="EMBL" id="JAGEPF010000012">
    <property type="protein sequence ID" value="MBO2459947.1"/>
    <property type="molecule type" value="Genomic_DNA"/>
</dbReference>
<feature type="compositionally biased region" description="Low complexity" evidence="1">
    <location>
        <begin position="32"/>
        <end position="44"/>
    </location>
</feature>
<dbReference type="Gene3D" id="3.90.1010.20">
    <property type="match status" value="1"/>
</dbReference>
<dbReference type="Proteomes" id="UP000680206">
    <property type="component" value="Unassembled WGS sequence"/>
</dbReference>